<evidence type="ECO:0000313" key="1">
    <source>
        <dbReference type="EMBL" id="WCT74297.1"/>
    </source>
</evidence>
<name>A0ABY7TM36_9SPHN</name>
<protein>
    <submittedName>
        <fullName evidence="1">Uncharacterized protein</fullName>
    </submittedName>
</protein>
<dbReference type="Proteomes" id="UP001220395">
    <property type="component" value="Chromosome"/>
</dbReference>
<reference evidence="1 2" key="1">
    <citation type="submission" date="2023-02" db="EMBL/GenBank/DDBJ databases">
        <title>Genome sequence of Sphingomonas naphthae.</title>
        <authorList>
            <person name="Kim S."/>
            <person name="Heo J."/>
            <person name="Kwon S.-W."/>
        </authorList>
    </citation>
    <scope>NUCLEOTIDE SEQUENCE [LARGE SCALE GENOMIC DNA]</scope>
    <source>
        <strain evidence="1 2">KACC 18716</strain>
    </source>
</reference>
<gene>
    <name evidence="1" type="ORF">PQ455_03450</name>
</gene>
<keyword evidence="2" id="KW-1185">Reference proteome</keyword>
<evidence type="ECO:0000313" key="2">
    <source>
        <dbReference type="Proteomes" id="UP001220395"/>
    </source>
</evidence>
<proteinExistence type="predicted"/>
<accession>A0ABY7TM36</accession>
<organism evidence="1 2">
    <name type="scientific">Sphingomonas naphthae</name>
    <dbReference type="NCBI Taxonomy" id="1813468"/>
    <lineage>
        <taxon>Bacteria</taxon>
        <taxon>Pseudomonadati</taxon>
        <taxon>Pseudomonadota</taxon>
        <taxon>Alphaproteobacteria</taxon>
        <taxon>Sphingomonadales</taxon>
        <taxon>Sphingomonadaceae</taxon>
        <taxon>Sphingomonas</taxon>
    </lineage>
</organism>
<dbReference type="RefSeq" id="WP_273689222.1">
    <property type="nucleotide sequence ID" value="NZ_CP117411.1"/>
</dbReference>
<dbReference type="EMBL" id="CP117411">
    <property type="protein sequence ID" value="WCT74297.1"/>
    <property type="molecule type" value="Genomic_DNA"/>
</dbReference>
<sequence>MGLPPQQPDEQIRPKHYADLLVHPVSTNGTGISYHGWEQDHGQMRSFYVDGLRQFMLNAWIDDWKKISKFGKAAASIVAKETTWHMMPNSGTSWNECGEPQFRAAAYHQPTYFQKCAMVIVACELALQAHIEAARPMRQGIAPSDVYRIIKILPSVWCIEEFDEEALRTLKGKYPKAEGEIKTAAAQQQRTFLKHLASGYTTTLATARTTRDYIATNCPLVTVDNLSPRPINNLLGMLGASPNQTVDLG</sequence>